<dbReference type="KEGG" id="eli:ELI_02015"/>
<evidence type="ECO:0000259" key="2">
    <source>
        <dbReference type="Pfam" id="PF13463"/>
    </source>
</evidence>
<dbReference type="HOGENOM" id="CLU_066639_0_0_5"/>
<dbReference type="InterPro" id="IPR000835">
    <property type="entry name" value="HTH_MarR-typ"/>
</dbReference>
<dbReference type="RefSeq" id="WP_011413371.1">
    <property type="nucleotide sequence ID" value="NC_007722.1"/>
</dbReference>
<evidence type="ECO:0000313" key="3">
    <source>
        <dbReference type="EMBL" id="ABC62495.1"/>
    </source>
</evidence>
<dbReference type="AlphaFoldDB" id="Q2NCU6"/>
<sequence length="326" mass="35137">MQAAPFDYAPVNDAAGSPTAVSIFADRPHVRATIADDVAGAGFRIMREAGLADVLDGHPVTLGEIVLLDCPAVDAGVLAALSRLDMRVARSGARLVVSTTIEALEDVFACLDQSQARILVAPTRGERVVALGQELTMIARVRVRESSGEDHISLLRLAEQVSEIARKLDSLAPSNDDGGGSAFRFETPKPAYSGPEEADSSGRLGRAARPPLPDPRLVRQIIRQRQMRARFFDGELFADPAWDILLDLTAARAEHERVSVTSLCIASGVPPTTALRWISQMTEAGLLERVEDEQDKRRAFIALSDNAADAMARYFAEVGKDAGRLV</sequence>
<gene>
    <name evidence="3" type="ordered locus">ELI_02015</name>
</gene>
<feature type="domain" description="HTH marR-type" evidence="2">
    <location>
        <begin position="254"/>
        <end position="306"/>
    </location>
</feature>
<evidence type="ECO:0000313" key="4">
    <source>
        <dbReference type="Proteomes" id="UP000008808"/>
    </source>
</evidence>
<dbReference type="GO" id="GO:0003700">
    <property type="term" value="F:DNA-binding transcription factor activity"/>
    <property type="evidence" value="ECO:0007669"/>
    <property type="project" value="InterPro"/>
</dbReference>
<dbReference type="SUPFAM" id="SSF46785">
    <property type="entry name" value="Winged helix' DNA-binding domain"/>
    <property type="match status" value="1"/>
</dbReference>
<dbReference type="Pfam" id="PF13463">
    <property type="entry name" value="HTH_27"/>
    <property type="match status" value="1"/>
</dbReference>
<protein>
    <recommendedName>
        <fullName evidence="2">HTH marR-type domain-containing protein</fullName>
    </recommendedName>
</protein>
<accession>Q2NCU6</accession>
<keyword evidence="4" id="KW-1185">Reference proteome</keyword>
<proteinExistence type="predicted"/>
<dbReference type="InterPro" id="IPR036390">
    <property type="entry name" value="WH_DNA-bd_sf"/>
</dbReference>
<dbReference type="Gene3D" id="1.10.10.10">
    <property type="entry name" value="Winged helix-like DNA-binding domain superfamily/Winged helix DNA-binding domain"/>
    <property type="match status" value="1"/>
</dbReference>
<feature type="region of interest" description="Disordered" evidence="1">
    <location>
        <begin position="170"/>
        <end position="212"/>
    </location>
</feature>
<dbReference type="STRING" id="314225.ELI_02015"/>
<dbReference type="OrthoDB" id="7594920at2"/>
<dbReference type="InterPro" id="IPR036388">
    <property type="entry name" value="WH-like_DNA-bd_sf"/>
</dbReference>
<reference evidence="4" key="1">
    <citation type="journal article" date="2009" name="J. Bacteriol.">
        <title>Complete genome sequence of Erythrobacter litoralis HTCC2594.</title>
        <authorList>
            <person name="Oh H.M."/>
            <person name="Giovannoni S.J."/>
            <person name="Ferriera S."/>
            <person name="Johnson J."/>
            <person name="Cho J.C."/>
        </authorList>
    </citation>
    <scope>NUCLEOTIDE SEQUENCE [LARGE SCALE GENOMIC DNA]</scope>
    <source>
        <strain evidence="4">HTCC2594</strain>
    </source>
</reference>
<dbReference type="Proteomes" id="UP000008808">
    <property type="component" value="Chromosome"/>
</dbReference>
<dbReference type="EMBL" id="CP000157">
    <property type="protein sequence ID" value="ABC62495.1"/>
    <property type="molecule type" value="Genomic_DNA"/>
</dbReference>
<organism evidence="3 4">
    <name type="scientific">Erythrobacter litoralis (strain HTCC2594)</name>
    <dbReference type="NCBI Taxonomy" id="314225"/>
    <lineage>
        <taxon>Bacteria</taxon>
        <taxon>Pseudomonadati</taxon>
        <taxon>Pseudomonadota</taxon>
        <taxon>Alphaproteobacteria</taxon>
        <taxon>Sphingomonadales</taxon>
        <taxon>Erythrobacteraceae</taxon>
        <taxon>Erythrobacter/Porphyrobacter group</taxon>
        <taxon>Erythrobacter</taxon>
    </lineage>
</organism>
<name>Q2NCU6_ERYLH</name>
<evidence type="ECO:0000256" key="1">
    <source>
        <dbReference type="SAM" id="MobiDB-lite"/>
    </source>
</evidence>
<dbReference type="eggNOG" id="COG1846">
    <property type="taxonomic scope" value="Bacteria"/>
</dbReference>